<dbReference type="GO" id="GO:0006282">
    <property type="term" value="P:regulation of DNA repair"/>
    <property type="evidence" value="ECO:0007669"/>
    <property type="project" value="TreeGrafter"/>
</dbReference>
<feature type="region of interest" description="Disordered" evidence="7">
    <location>
        <begin position="622"/>
        <end position="855"/>
    </location>
</feature>
<dbReference type="GO" id="GO:0031508">
    <property type="term" value="P:pericentric heterochromatin formation"/>
    <property type="evidence" value="ECO:0007669"/>
    <property type="project" value="TreeGrafter"/>
</dbReference>
<keyword evidence="5" id="KW-0496">Mitochondrion</keyword>
<evidence type="ECO:0000256" key="7">
    <source>
        <dbReference type="SAM" id="MobiDB-lite"/>
    </source>
</evidence>
<organism evidence="9 10">
    <name type="scientific">Dendrothele bispora (strain CBS 962.96)</name>
    <dbReference type="NCBI Taxonomy" id="1314807"/>
    <lineage>
        <taxon>Eukaryota</taxon>
        <taxon>Fungi</taxon>
        <taxon>Dikarya</taxon>
        <taxon>Basidiomycota</taxon>
        <taxon>Agaricomycotina</taxon>
        <taxon>Agaricomycetes</taxon>
        <taxon>Agaricomycetidae</taxon>
        <taxon>Agaricales</taxon>
        <taxon>Agaricales incertae sedis</taxon>
        <taxon>Dendrothele</taxon>
    </lineage>
</organism>
<feature type="domain" description="Deacetylase sirtuin-type" evidence="8">
    <location>
        <begin position="23"/>
        <end position="404"/>
    </location>
</feature>
<feature type="compositionally biased region" description="Low complexity" evidence="7">
    <location>
        <begin position="545"/>
        <end position="557"/>
    </location>
</feature>
<dbReference type="GO" id="GO:0031934">
    <property type="term" value="C:mating-type region heterochromatin"/>
    <property type="evidence" value="ECO:0007669"/>
    <property type="project" value="TreeGrafter"/>
</dbReference>
<gene>
    <name evidence="9" type="ORF">K435DRAFT_719376</name>
</gene>
<dbReference type="PANTHER" id="PTHR11085">
    <property type="entry name" value="NAD-DEPENDENT PROTEIN DEACYLASE SIRTUIN-5, MITOCHONDRIAL-RELATED"/>
    <property type="match status" value="1"/>
</dbReference>
<feature type="compositionally biased region" description="Basic and acidic residues" evidence="7">
    <location>
        <begin position="429"/>
        <end position="461"/>
    </location>
</feature>
<evidence type="ECO:0000259" key="8">
    <source>
        <dbReference type="PROSITE" id="PS50305"/>
    </source>
</evidence>
<name>A0A4S8MCB2_DENBC</name>
<sequence length="873" mass="96516">MTLFLPLEASAPVPSHPSFVNKPSDVQIQLEKVMKTILKAKRIVVICGAGISVHAGIPDFRSSEGLFQSLKRDNPKEALASGKDLFDASVFKSENMTSLFCQMISRLSHLSEAADPTPFHKILHTLDTKGKLLRVYTQNIDAIEEKSGLSFGVPDYEAKRAKARTKGKDSTKDSSTLAPPTPTPPSETPSLNANEDPGPSTSRVSTPPITSTTPPRCIPLHGTLQSLHCEVCKHSCSLSSHISSLSSGVPPDCPECISMEKTRQLIGKRARGIGKLRPSVVLYNEEHKDGEGVGEVVSRDLMGTKGKSGADLLLVVGTSLKIPGTKRMVREFAKAVHPRGSGAGKETEKDKEKKEKEKDQDGQNQSSSNSEPVKEEDVQSQPSQQPLKALYLNLDFPVPTREWEGVFDAWVQGDAQTFAEMLREEIERDTRAKEVAKENADERKRKRELKEKEKEREREQEIATALRTEGKMGLGQTPKEFKPKSKKKMHNDECSPKKRKTGKDMAHSSHTAPVKRKQVMVVLPAPKNLLRPKSETYSQFEPDVSTSSTTSRQQRSSHPFTAPLHLPVVSTSLPTPPSPSSPIPSPASEYRDSLHRIQLTDYIKSYPSTADREDYHLPHLTPTAKRHHSYPSYTQPDSAHIPRTPINKQHPSSLNWTLPTPEQSPALHNSIPYQHTTSHQQPYHEFSFSRTSQAGEDSHCSSHSQSSSSRSRPRSPARSYSHPYHSLVYFGARPSSISPPPSPLTPRMSRSQSQTRSQGPSEQTSTSSSSISSPAESESSETEADEDSEMTTEDDRVGTTKIYSFNNPPFLSQLSERRTSSTSSHPYRCRNTDTDMDVDIEGISDSDPCSPADDFRNRLGMSYMRTTQVADGG</sequence>
<dbReference type="GO" id="GO:1990414">
    <property type="term" value="P:replication-born double-strand break repair via sister chromatid exchange"/>
    <property type="evidence" value="ECO:0007669"/>
    <property type="project" value="TreeGrafter"/>
</dbReference>
<keyword evidence="10" id="KW-1185">Reference proteome</keyword>
<feature type="compositionally biased region" description="Polar residues" evidence="7">
    <location>
        <begin position="646"/>
        <end position="681"/>
    </location>
</feature>
<dbReference type="SUPFAM" id="SSF52467">
    <property type="entry name" value="DHS-like NAD/FAD-binding domain"/>
    <property type="match status" value="1"/>
</dbReference>
<dbReference type="GO" id="GO:0000122">
    <property type="term" value="P:negative regulation of transcription by RNA polymerase II"/>
    <property type="evidence" value="ECO:0007669"/>
    <property type="project" value="TreeGrafter"/>
</dbReference>
<evidence type="ECO:0000256" key="3">
    <source>
        <dbReference type="ARBA" id="ARBA00022679"/>
    </source>
</evidence>
<keyword evidence="3" id="KW-0808">Transferase</keyword>
<dbReference type="PROSITE" id="PS50305">
    <property type="entry name" value="SIRTUIN"/>
    <property type="match status" value="1"/>
</dbReference>
<feature type="compositionally biased region" description="Basic and acidic residues" evidence="7">
    <location>
        <begin position="160"/>
        <end position="172"/>
    </location>
</feature>
<dbReference type="InterPro" id="IPR003000">
    <property type="entry name" value="Sirtuin"/>
</dbReference>
<evidence type="ECO:0000313" key="9">
    <source>
        <dbReference type="EMBL" id="THU99970.1"/>
    </source>
</evidence>
<feature type="compositionally biased region" description="Basic and acidic residues" evidence="7">
    <location>
        <begin position="490"/>
        <end position="507"/>
    </location>
</feature>
<proteinExistence type="inferred from homology"/>
<feature type="compositionally biased region" description="Low complexity" evidence="7">
    <location>
        <begin position="745"/>
        <end position="777"/>
    </location>
</feature>
<feature type="compositionally biased region" description="Acidic residues" evidence="7">
    <location>
        <begin position="778"/>
        <end position="792"/>
    </location>
</feature>
<dbReference type="EMBL" id="ML179111">
    <property type="protein sequence ID" value="THU99970.1"/>
    <property type="molecule type" value="Genomic_DNA"/>
</dbReference>
<protein>
    <submittedName>
        <fullName evidence="9">DHS-like NAD/FAD-binding domain-containing protein</fullName>
    </submittedName>
</protein>
<reference evidence="9 10" key="1">
    <citation type="journal article" date="2019" name="Nat. Ecol. Evol.">
        <title>Megaphylogeny resolves global patterns of mushroom evolution.</title>
        <authorList>
            <person name="Varga T."/>
            <person name="Krizsan K."/>
            <person name="Foldi C."/>
            <person name="Dima B."/>
            <person name="Sanchez-Garcia M."/>
            <person name="Sanchez-Ramirez S."/>
            <person name="Szollosi G.J."/>
            <person name="Szarkandi J.G."/>
            <person name="Papp V."/>
            <person name="Albert L."/>
            <person name="Andreopoulos W."/>
            <person name="Angelini C."/>
            <person name="Antonin V."/>
            <person name="Barry K.W."/>
            <person name="Bougher N.L."/>
            <person name="Buchanan P."/>
            <person name="Buyck B."/>
            <person name="Bense V."/>
            <person name="Catcheside P."/>
            <person name="Chovatia M."/>
            <person name="Cooper J."/>
            <person name="Damon W."/>
            <person name="Desjardin D."/>
            <person name="Finy P."/>
            <person name="Geml J."/>
            <person name="Haridas S."/>
            <person name="Hughes K."/>
            <person name="Justo A."/>
            <person name="Karasinski D."/>
            <person name="Kautmanova I."/>
            <person name="Kiss B."/>
            <person name="Kocsube S."/>
            <person name="Kotiranta H."/>
            <person name="LaButti K.M."/>
            <person name="Lechner B.E."/>
            <person name="Liimatainen K."/>
            <person name="Lipzen A."/>
            <person name="Lukacs Z."/>
            <person name="Mihaltcheva S."/>
            <person name="Morgado L.N."/>
            <person name="Niskanen T."/>
            <person name="Noordeloos M.E."/>
            <person name="Ohm R.A."/>
            <person name="Ortiz-Santana B."/>
            <person name="Ovrebo C."/>
            <person name="Racz N."/>
            <person name="Riley R."/>
            <person name="Savchenko A."/>
            <person name="Shiryaev A."/>
            <person name="Soop K."/>
            <person name="Spirin V."/>
            <person name="Szebenyi C."/>
            <person name="Tomsovsky M."/>
            <person name="Tulloss R.E."/>
            <person name="Uehling J."/>
            <person name="Grigoriev I.V."/>
            <person name="Vagvolgyi C."/>
            <person name="Papp T."/>
            <person name="Martin F.M."/>
            <person name="Miettinen O."/>
            <person name="Hibbett D.S."/>
            <person name="Nagy L.G."/>
        </authorList>
    </citation>
    <scope>NUCLEOTIDE SEQUENCE [LARGE SCALE GENOMIC DNA]</scope>
    <source>
        <strain evidence="9 10">CBS 962.96</strain>
    </source>
</reference>
<keyword evidence="4" id="KW-0520">NAD</keyword>
<dbReference type="GO" id="GO:0070403">
    <property type="term" value="F:NAD+ binding"/>
    <property type="evidence" value="ECO:0007669"/>
    <property type="project" value="InterPro"/>
</dbReference>
<dbReference type="InterPro" id="IPR050134">
    <property type="entry name" value="NAD-dep_sirtuin_deacylases"/>
</dbReference>
<dbReference type="GO" id="GO:0005739">
    <property type="term" value="C:mitochondrion"/>
    <property type="evidence" value="ECO:0007669"/>
    <property type="project" value="UniProtKB-SubCell"/>
</dbReference>
<feature type="compositionally biased region" description="Polar residues" evidence="7">
    <location>
        <begin position="801"/>
        <end position="825"/>
    </location>
</feature>
<dbReference type="OrthoDB" id="2919105at2759"/>
<evidence type="ECO:0000256" key="5">
    <source>
        <dbReference type="ARBA" id="ARBA00023128"/>
    </source>
</evidence>
<dbReference type="Gene3D" id="3.40.50.1220">
    <property type="entry name" value="TPP-binding domain"/>
    <property type="match status" value="1"/>
</dbReference>
<comment type="similarity">
    <text evidence="2">Belongs to the sirtuin family. Class I subfamily.</text>
</comment>
<dbReference type="GO" id="GO:0017136">
    <property type="term" value="F:histone deacetylase activity, NAD-dependent"/>
    <property type="evidence" value="ECO:0007669"/>
    <property type="project" value="TreeGrafter"/>
</dbReference>
<accession>A0A4S8MCB2</accession>
<comment type="caution">
    <text evidence="6">Lacks conserved residue(s) required for the propagation of feature annotation.</text>
</comment>
<dbReference type="Proteomes" id="UP000297245">
    <property type="component" value="Unassembled WGS sequence"/>
</dbReference>
<feature type="compositionally biased region" description="Acidic residues" evidence="7">
    <location>
        <begin position="834"/>
        <end position="844"/>
    </location>
</feature>
<feature type="compositionally biased region" description="Basic and acidic residues" evidence="7">
    <location>
        <begin position="345"/>
        <end position="361"/>
    </location>
</feature>
<evidence type="ECO:0000256" key="1">
    <source>
        <dbReference type="ARBA" id="ARBA00004173"/>
    </source>
</evidence>
<evidence type="ECO:0000256" key="6">
    <source>
        <dbReference type="PROSITE-ProRule" id="PRU00236"/>
    </source>
</evidence>
<dbReference type="Pfam" id="PF02146">
    <property type="entry name" value="SIR2"/>
    <property type="match status" value="2"/>
</dbReference>
<evidence type="ECO:0000256" key="4">
    <source>
        <dbReference type="ARBA" id="ARBA00023027"/>
    </source>
</evidence>
<feature type="region of interest" description="Disordered" evidence="7">
    <location>
        <begin position="429"/>
        <end position="594"/>
    </location>
</feature>
<evidence type="ECO:0000256" key="2">
    <source>
        <dbReference type="ARBA" id="ARBA00006924"/>
    </source>
</evidence>
<dbReference type="PANTHER" id="PTHR11085:SF15">
    <property type="entry name" value="NAD-DEPENDENT HISTONE DEACETYLASE HST4"/>
    <property type="match status" value="1"/>
</dbReference>
<feature type="compositionally biased region" description="Pro residues" evidence="7">
    <location>
        <begin position="574"/>
        <end position="585"/>
    </location>
</feature>
<comment type="subcellular location">
    <subcellularLocation>
        <location evidence="1">Mitochondrion</location>
    </subcellularLocation>
</comment>
<dbReference type="InterPro" id="IPR029035">
    <property type="entry name" value="DHS-like_NAD/FAD-binding_dom"/>
</dbReference>
<evidence type="ECO:0000313" key="10">
    <source>
        <dbReference type="Proteomes" id="UP000297245"/>
    </source>
</evidence>
<feature type="region of interest" description="Disordered" evidence="7">
    <location>
        <begin position="160"/>
        <end position="214"/>
    </location>
</feature>
<dbReference type="InterPro" id="IPR026590">
    <property type="entry name" value="Ssirtuin_cat_dom"/>
</dbReference>
<feature type="compositionally biased region" description="Low complexity" evidence="7">
    <location>
        <begin position="701"/>
        <end position="723"/>
    </location>
</feature>
<feature type="region of interest" description="Disordered" evidence="7">
    <location>
        <begin position="333"/>
        <end position="384"/>
    </location>
</feature>
<dbReference type="AlphaFoldDB" id="A0A4S8MCB2"/>
<dbReference type="GO" id="GO:0005634">
    <property type="term" value="C:nucleus"/>
    <property type="evidence" value="ECO:0007669"/>
    <property type="project" value="TreeGrafter"/>
</dbReference>
<feature type="compositionally biased region" description="Low complexity" evidence="7">
    <location>
        <begin position="199"/>
        <end position="214"/>
    </location>
</feature>